<dbReference type="AlphaFoldDB" id="A0A645E898"/>
<proteinExistence type="predicted"/>
<sequence>MLIQDRCVRRRRFFRALHTVDEGILTDGQALLEDVPECFRIPFGLQGDSRDVQRHDPKIHPTGIDFISVFVFPALQEGTATHRCLETACQFNDLIVHQHIRIHPFRGASDGQLFDVIVWILRLQVCAFFQGEDQFWEDRCPSFLAQSFDAHLQYGFLDFARKPISSQTESECGEWCLSV</sequence>
<reference evidence="1" key="1">
    <citation type="submission" date="2019-08" db="EMBL/GenBank/DDBJ databases">
        <authorList>
            <person name="Kucharzyk K."/>
            <person name="Murdoch R.W."/>
            <person name="Higgins S."/>
            <person name="Loffler F."/>
        </authorList>
    </citation>
    <scope>NUCLEOTIDE SEQUENCE</scope>
</reference>
<name>A0A645E898_9ZZZZ</name>
<comment type="caution">
    <text evidence="1">The sequence shown here is derived from an EMBL/GenBank/DDBJ whole genome shotgun (WGS) entry which is preliminary data.</text>
</comment>
<evidence type="ECO:0000313" key="1">
    <source>
        <dbReference type="EMBL" id="MPM97639.1"/>
    </source>
</evidence>
<gene>
    <name evidence="1" type="ORF">SDC9_144814</name>
</gene>
<organism evidence="1">
    <name type="scientific">bioreactor metagenome</name>
    <dbReference type="NCBI Taxonomy" id="1076179"/>
    <lineage>
        <taxon>unclassified sequences</taxon>
        <taxon>metagenomes</taxon>
        <taxon>ecological metagenomes</taxon>
    </lineage>
</organism>
<dbReference type="EMBL" id="VSSQ01043883">
    <property type="protein sequence ID" value="MPM97639.1"/>
    <property type="molecule type" value="Genomic_DNA"/>
</dbReference>
<accession>A0A645E898</accession>
<protein>
    <submittedName>
        <fullName evidence="1">Uncharacterized protein</fullName>
    </submittedName>
</protein>